<dbReference type="InterPro" id="IPR029063">
    <property type="entry name" value="SAM-dependent_MTases_sf"/>
</dbReference>
<dbReference type="InterPro" id="IPR013216">
    <property type="entry name" value="Methyltransf_11"/>
</dbReference>
<dbReference type="Pfam" id="PF08241">
    <property type="entry name" value="Methyltransf_11"/>
    <property type="match status" value="1"/>
</dbReference>
<accession>A0A1M4U239</accession>
<dbReference type="AlphaFoldDB" id="A0A1M4U239"/>
<dbReference type="GO" id="GO:0008757">
    <property type="term" value="F:S-adenosylmethionine-dependent methyltransferase activity"/>
    <property type="evidence" value="ECO:0007669"/>
    <property type="project" value="InterPro"/>
</dbReference>
<dbReference type="STRING" id="213588.SAMN02745204_00588"/>
<comment type="similarity">
    <text evidence="8">Belongs to the methyltransferase superfamily.</text>
</comment>
<dbReference type="UniPathway" id="UPA00078"/>
<keyword evidence="5 8" id="KW-0808">Transferase</keyword>
<dbReference type="Proteomes" id="UP000242857">
    <property type="component" value="Unassembled WGS sequence"/>
</dbReference>
<dbReference type="GO" id="GO:0009102">
    <property type="term" value="P:biotin biosynthetic process"/>
    <property type="evidence" value="ECO:0007669"/>
    <property type="project" value="UniProtKB-UniRule"/>
</dbReference>
<dbReference type="NCBIfam" id="TIGR02072">
    <property type="entry name" value="BioC"/>
    <property type="match status" value="1"/>
</dbReference>
<dbReference type="InterPro" id="IPR011814">
    <property type="entry name" value="BioC"/>
</dbReference>
<keyword evidence="11" id="KW-1185">Reference proteome</keyword>
<dbReference type="RefSeq" id="WP_072755138.1">
    <property type="nucleotide sequence ID" value="NZ_FQUK01000006.1"/>
</dbReference>
<evidence type="ECO:0000256" key="2">
    <source>
        <dbReference type="ARBA" id="ARBA00004746"/>
    </source>
</evidence>
<protein>
    <recommendedName>
        <fullName evidence="3 8">Malonyl-[acyl-carrier protein] O-methyltransferase</fullName>
        <shortName evidence="8">Malonyl-ACP O-methyltransferase</shortName>
        <ecNumber evidence="3 8">2.1.1.197</ecNumber>
    </recommendedName>
    <alternativeName>
        <fullName evidence="8">Biotin synthesis protein BioC</fullName>
    </alternativeName>
</protein>
<keyword evidence="7 8" id="KW-0093">Biotin biosynthesis</keyword>
<comment type="catalytic activity">
    <reaction evidence="1 8">
        <text>malonyl-[ACP] + S-adenosyl-L-methionine = malonyl-[ACP] methyl ester + S-adenosyl-L-homocysteine</text>
        <dbReference type="Rhea" id="RHEA:17105"/>
        <dbReference type="Rhea" id="RHEA-COMP:9623"/>
        <dbReference type="Rhea" id="RHEA-COMP:9954"/>
        <dbReference type="ChEBI" id="CHEBI:57856"/>
        <dbReference type="ChEBI" id="CHEBI:59789"/>
        <dbReference type="ChEBI" id="CHEBI:78449"/>
        <dbReference type="ChEBI" id="CHEBI:78845"/>
        <dbReference type="EC" id="2.1.1.197"/>
    </reaction>
</comment>
<dbReference type="InterPro" id="IPR050602">
    <property type="entry name" value="Malonyl-ACP_OMT"/>
</dbReference>
<comment type="function">
    <text evidence="8">Converts the free carboxyl group of a malonyl-thioester to its methyl ester by transfer of a methyl group from S-adenosyl-L-methionine (SAM). It allows to synthesize pimeloyl-ACP via the fatty acid synthetic pathway.</text>
</comment>
<feature type="domain" description="Methyltransferase type 11" evidence="9">
    <location>
        <begin position="56"/>
        <end position="163"/>
    </location>
</feature>
<dbReference type="PANTHER" id="PTHR13090:SF1">
    <property type="entry name" value="ARGININE-HYDROXYLASE NDUFAF5, MITOCHONDRIAL"/>
    <property type="match status" value="1"/>
</dbReference>
<reference evidence="11" key="1">
    <citation type="submission" date="2016-11" db="EMBL/GenBank/DDBJ databases">
        <authorList>
            <person name="Varghese N."/>
            <person name="Submissions S."/>
        </authorList>
    </citation>
    <scope>NUCLEOTIDE SEQUENCE [LARGE SCALE GENOMIC DNA]</scope>
    <source>
        <strain evidence="11">DSM 14834</strain>
    </source>
</reference>
<gene>
    <name evidence="8" type="primary">bioC</name>
    <name evidence="10" type="ORF">SAMN02745204_00588</name>
</gene>
<dbReference type="EC" id="2.1.1.197" evidence="3 8"/>
<keyword evidence="4 8" id="KW-0489">Methyltransferase</keyword>
<evidence type="ECO:0000256" key="8">
    <source>
        <dbReference type="HAMAP-Rule" id="MF_00835"/>
    </source>
</evidence>
<comment type="pathway">
    <text evidence="2 8">Cofactor biosynthesis; biotin biosynthesis.</text>
</comment>
<dbReference type="GO" id="GO:0010340">
    <property type="term" value="F:carboxyl-O-methyltransferase activity"/>
    <property type="evidence" value="ECO:0007669"/>
    <property type="project" value="UniProtKB-UniRule"/>
</dbReference>
<evidence type="ECO:0000256" key="3">
    <source>
        <dbReference type="ARBA" id="ARBA00012327"/>
    </source>
</evidence>
<evidence type="ECO:0000256" key="7">
    <source>
        <dbReference type="ARBA" id="ARBA00022756"/>
    </source>
</evidence>
<dbReference type="SUPFAM" id="SSF53335">
    <property type="entry name" value="S-adenosyl-L-methionine-dependent methyltransferases"/>
    <property type="match status" value="1"/>
</dbReference>
<evidence type="ECO:0000256" key="1">
    <source>
        <dbReference type="ARBA" id="ARBA00000852"/>
    </source>
</evidence>
<evidence type="ECO:0000259" key="9">
    <source>
        <dbReference type="Pfam" id="PF08241"/>
    </source>
</evidence>
<dbReference type="CDD" id="cd02440">
    <property type="entry name" value="AdoMet_MTases"/>
    <property type="match status" value="1"/>
</dbReference>
<dbReference type="GO" id="GO:0102130">
    <property type="term" value="F:malonyl-CoA methyltransferase activity"/>
    <property type="evidence" value="ECO:0007669"/>
    <property type="project" value="UniProtKB-EC"/>
</dbReference>
<keyword evidence="6 8" id="KW-0949">S-adenosyl-L-methionine</keyword>
<evidence type="ECO:0000256" key="6">
    <source>
        <dbReference type="ARBA" id="ARBA00022691"/>
    </source>
</evidence>
<dbReference type="GO" id="GO:0032259">
    <property type="term" value="P:methylation"/>
    <property type="evidence" value="ECO:0007669"/>
    <property type="project" value="UniProtKB-KW"/>
</dbReference>
<dbReference type="EMBL" id="FQUK01000006">
    <property type="protein sequence ID" value="SHE50656.1"/>
    <property type="molecule type" value="Genomic_DNA"/>
</dbReference>
<sequence>MTGLFDTRQVRRAFSRSASQYDSAAVLQRQVEARLLESLDYWDDPALGHGPPQVVLDLGCGTGHASGLLQQRWPKAQVVALDLALPMLRQARAATTPRLPGLGLPNPLARRPHLVCADARALPLADGSVDILFSNLCLQWVDDLPAVLAGFRRVLRPHGLLLFSTFGPQTLWQLRDAFAQADAAPHVSPFPDLAMVGDALLAAGFFQPVVDRDLETRFHPDLPALMHELRALGATNALTRRRQTLTGRRRFTAAARAYEAHRTPHGLPADWEIISALAWAPEPGTPIRADGIEQVAIPLSRIPIRRR</sequence>
<dbReference type="OrthoDB" id="9760689at2"/>
<organism evidence="10 11">
    <name type="scientific">Thermomonas hydrothermalis</name>
    <dbReference type="NCBI Taxonomy" id="213588"/>
    <lineage>
        <taxon>Bacteria</taxon>
        <taxon>Pseudomonadati</taxon>
        <taxon>Pseudomonadota</taxon>
        <taxon>Gammaproteobacteria</taxon>
        <taxon>Lysobacterales</taxon>
        <taxon>Lysobacteraceae</taxon>
        <taxon>Thermomonas</taxon>
    </lineage>
</organism>
<evidence type="ECO:0000256" key="4">
    <source>
        <dbReference type="ARBA" id="ARBA00022603"/>
    </source>
</evidence>
<proteinExistence type="inferred from homology"/>
<evidence type="ECO:0000256" key="5">
    <source>
        <dbReference type="ARBA" id="ARBA00022679"/>
    </source>
</evidence>
<name>A0A1M4U239_9GAMM</name>
<evidence type="ECO:0000313" key="10">
    <source>
        <dbReference type="EMBL" id="SHE50656.1"/>
    </source>
</evidence>
<dbReference type="HAMAP" id="MF_00835">
    <property type="entry name" value="BioC"/>
    <property type="match status" value="1"/>
</dbReference>
<dbReference type="PANTHER" id="PTHR13090">
    <property type="entry name" value="ARGININE-HYDROXYLASE NDUFAF5, MITOCHONDRIAL"/>
    <property type="match status" value="1"/>
</dbReference>
<dbReference type="Gene3D" id="3.40.50.150">
    <property type="entry name" value="Vaccinia Virus protein VP39"/>
    <property type="match status" value="1"/>
</dbReference>
<evidence type="ECO:0000313" key="11">
    <source>
        <dbReference type="Proteomes" id="UP000242857"/>
    </source>
</evidence>